<dbReference type="PROSITE" id="PS00211">
    <property type="entry name" value="ABC_TRANSPORTER_1"/>
    <property type="match status" value="1"/>
</dbReference>
<dbReference type="SMART" id="SM00382">
    <property type="entry name" value="AAA"/>
    <property type="match status" value="1"/>
</dbReference>
<dbReference type="PROSITE" id="PS50893">
    <property type="entry name" value="ABC_TRANSPORTER_2"/>
    <property type="match status" value="1"/>
</dbReference>
<evidence type="ECO:0000313" key="6">
    <source>
        <dbReference type="EMBL" id="EDY18134.1"/>
    </source>
</evidence>
<evidence type="ECO:0000313" key="7">
    <source>
        <dbReference type="Proteomes" id="UP000005824"/>
    </source>
</evidence>
<keyword evidence="4" id="KW-0067">ATP-binding</keyword>
<dbReference type="RefSeq" id="WP_006981594.1">
    <property type="nucleotide sequence ID" value="NZ_ABVL01000014.1"/>
</dbReference>
<dbReference type="Gene3D" id="3.40.50.300">
    <property type="entry name" value="P-loop containing nucleotide triphosphate hydrolases"/>
    <property type="match status" value="1"/>
</dbReference>
<comment type="caution">
    <text evidence="6">The sequence shown here is derived from an EMBL/GenBank/DDBJ whole genome shotgun (WGS) entry which is preliminary data.</text>
</comment>
<dbReference type="SUPFAM" id="SSF52540">
    <property type="entry name" value="P-loop containing nucleoside triphosphate hydrolases"/>
    <property type="match status" value="1"/>
</dbReference>
<keyword evidence="7" id="KW-1185">Reference proteome</keyword>
<dbReference type="EMBL" id="ABVL01000014">
    <property type="protein sequence ID" value="EDY18134.1"/>
    <property type="molecule type" value="Genomic_DNA"/>
</dbReference>
<dbReference type="InterPro" id="IPR017871">
    <property type="entry name" value="ABC_transporter-like_CS"/>
</dbReference>
<evidence type="ECO:0000259" key="5">
    <source>
        <dbReference type="PROSITE" id="PS50893"/>
    </source>
</evidence>
<dbReference type="PANTHER" id="PTHR43423:SF1">
    <property type="entry name" value="ABC TRANSPORTER I FAMILY MEMBER 17"/>
    <property type="match status" value="1"/>
</dbReference>
<dbReference type="GO" id="GO:0005524">
    <property type="term" value="F:ATP binding"/>
    <property type="evidence" value="ECO:0007669"/>
    <property type="project" value="UniProtKB-KW"/>
</dbReference>
<dbReference type="CDD" id="cd03260">
    <property type="entry name" value="ABC_PstB_phosphate_transporter"/>
    <property type="match status" value="1"/>
</dbReference>
<dbReference type="InterPro" id="IPR003593">
    <property type="entry name" value="AAA+_ATPase"/>
</dbReference>
<proteinExistence type="predicted"/>
<evidence type="ECO:0000256" key="1">
    <source>
        <dbReference type="ARBA" id="ARBA00022448"/>
    </source>
</evidence>
<dbReference type="GO" id="GO:0035435">
    <property type="term" value="P:phosphate ion transmembrane transport"/>
    <property type="evidence" value="ECO:0007669"/>
    <property type="project" value="InterPro"/>
</dbReference>
<evidence type="ECO:0000256" key="4">
    <source>
        <dbReference type="ARBA" id="ARBA00022840"/>
    </source>
</evidence>
<dbReference type="PANTHER" id="PTHR43423">
    <property type="entry name" value="ABC TRANSPORTER I FAMILY MEMBER 17"/>
    <property type="match status" value="1"/>
</dbReference>
<dbReference type="eggNOG" id="COG1117">
    <property type="taxonomic scope" value="Bacteria"/>
</dbReference>
<evidence type="ECO:0000256" key="3">
    <source>
        <dbReference type="ARBA" id="ARBA00022741"/>
    </source>
</evidence>
<name>B4D5T1_9BACT</name>
<reference evidence="6 7" key="1">
    <citation type="journal article" date="2011" name="J. Bacteriol.">
        <title>Genome sequence of Chthoniobacter flavus Ellin428, an aerobic heterotrophic soil bacterium.</title>
        <authorList>
            <person name="Kant R."/>
            <person name="van Passel M.W."/>
            <person name="Palva A."/>
            <person name="Lucas S."/>
            <person name="Lapidus A."/>
            <person name="Glavina Del Rio T."/>
            <person name="Dalin E."/>
            <person name="Tice H."/>
            <person name="Bruce D."/>
            <person name="Goodwin L."/>
            <person name="Pitluck S."/>
            <person name="Larimer F.W."/>
            <person name="Land M.L."/>
            <person name="Hauser L."/>
            <person name="Sangwan P."/>
            <person name="de Vos W.M."/>
            <person name="Janssen P.H."/>
            <person name="Smidt H."/>
        </authorList>
    </citation>
    <scope>NUCLEOTIDE SEQUENCE [LARGE SCALE GENOMIC DNA]</scope>
    <source>
        <strain evidence="6 7">Ellin428</strain>
    </source>
</reference>
<dbReference type="InterPro" id="IPR003439">
    <property type="entry name" value="ABC_transporter-like_ATP-bd"/>
</dbReference>
<dbReference type="InterPro" id="IPR027417">
    <property type="entry name" value="P-loop_NTPase"/>
</dbReference>
<dbReference type="Pfam" id="PF00005">
    <property type="entry name" value="ABC_tran"/>
    <property type="match status" value="1"/>
</dbReference>
<gene>
    <name evidence="6" type="ORF">CfE428DRAFT_4270</name>
</gene>
<keyword evidence="1" id="KW-0813">Transport</keyword>
<keyword evidence="2" id="KW-0592">Phosphate transport</keyword>
<sequence>MSDCCPPPVATDVAPILEARGLEVRAQGRALIREVNFSVRPGQVFGLIGPSGAGKSTLLRALNRLADLIPGLRVSGDVRLHGQSIYAPGTDVNALREKVGMLFQQPVVFPTSIAENVLFGAKRLRRLSRGERAELVEFALTESALWDEVKDRLKHPATALSVGQQQRLCLARTLAVKSEVILMDEPTSALDPKSTQAIEELIRRLKERHTIVIVTHNVSQARRVTDWIACVCVRDGVGEIVESACCDAVLDNPQCREVIEYLSHA</sequence>
<dbReference type="GO" id="GO:0005315">
    <property type="term" value="F:phosphate transmembrane transporter activity"/>
    <property type="evidence" value="ECO:0007669"/>
    <property type="project" value="InterPro"/>
</dbReference>
<dbReference type="Proteomes" id="UP000005824">
    <property type="component" value="Unassembled WGS sequence"/>
</dbReference>
<dbReference type="GO" id="GO:0016887">
    <property type="term" value="F:ATP hydrolysis activity"/>
    <property type="evidence" value="ECO:0007669"/>
    <property type="project" value="InterPro"/>
</dbReference>
<feature type="domain" description="ABC transporter" evidence="5">
    <location>
        <begin position="17"/>
        <end position="262"/>
    </location>
</feature>
<protein>
    <submittedName>
        <fullName evidence="6">ABC transporter-related protein</fullName>
    </submittedName>
</protein>
<evidence type="ECO:0000256" key="2">
    <source>
        <dbReference type="ARBA" id="ARBA00022592"/>
    </source>
</evidence>
<dbReference type="InParanoid" id="B4D5T1"/>
<dbReference type="GO" id="GO:0016020">
    <property type="term" value="C:membrane"/>
    <property type="evidence" value="ECO:0007669"/>
    <property type="project" value="InterPro"/>
</dbReference>
<keyword evidence="3" id="KW-0547">Nucleotide-binding</keyword>
<dbReference type="InterPro" id="IPR005670">
    <property type="entry name" value="PstB-like"/>
</dbReference>
<dbReference type="AlphaFoldDB" id="B4D5T1"/>
<organism evidence="6 7">
    <name type="scientific">Chthoniobacter flavus Ellin428</name>
    <dbReference type="NCBI Taxonomy" id="497964"/>
    <lineage>
        <taxon>Bacteria</taxon>
        <taxon>Pseudomonadati</taxon>
        <taxon>Verrucomicrobiota</taxon>
        <taxon>Spartobacteria</taxon>
        <taxon>Chthoniobacterales</taxon>
        <taxon>Chthoniobacteraceae</taxon>
        <taxon>Chthoniobacter</taxon>
    </lineage>
</organism>
<dbReference type="STRING" id="497964.CfE428DRAFT_4270"/>
<accession>B4D5T1</accession>